<name>A0ACB5TAM9_AMBMO</name>
<dbReference type="Proteomes" id="UP001165064">
    <property type="component" value="Unassembled WGS sequence"/>
</dbReference>
<keyword evidence="2" id="KW-1185">Reference proteome</keyword>
<gene>
    <name evidence="1" type="ORF">Amon02_000680700</name>
</gene>
<evidence type="ECO:0000313" key="2">
    <source>
        <dbReference type="Proteomes" id="UP001165064"/>
    </source>
</evidence>
<dbReference type="EMBL" id="BSXS01005458">
    <property type="protein sequence ID" value="GME84389.1"/>
    <property type="molecule type" value="Genomic_DNA"/>
</dbReference>
<evidence type="ECO:0000313" key="1">
    <source>
        <dbReference type="EMBL" id="GME84389.1"/>
    </source>
</evidence>
<accession>A0ACB5TAM9</accession>
<reference evidence="1" key="1">
    <citation type="submission" date="2023-04" db="EMBL/GenBank/DDBJ databases">
        <title>Ambrosiozyma monospora NBRC 10751.</title>
        <authorList>
            <person name="Ichikawa N."/>
            <person name="Sato H."/>
            <person name="Tonouchi N."/>
        </authorList>
    </citation>
    <scope>NUCLEOTIDE SEQUENCE</scope>
    <source>
        <strain evidence="1">NBRC 10751</strain>
    </source>
</reference>
<sequence length="135" mass="16167">MKYKKKVIKEFHYPVVYQRSQTVPDTTRLMFEDKQYYRSSNKFWWEKFSIIKPNSAKNFMDILIRRNPKVKARFMLQVTSDIPKVNDITKGVEQIPVSFKVPDVKKIKDFIIDNQSTTLGRVMIDYIDISRLPRE</sequence>
<comment type="caution">
    <text evidence="1">The sequence shown here is derived from an EMBL/GenBank/DDBJ whole genome shotgun (WGS) entry which is preliminary data.</text>
</comment>
<proteinExistence type="predicted"/>
<protein>
    <submittedName>
        <fullName evidence="1">Unnamed protein product</fullName>
    </submittedName>
</protein>
<organism evidence="1 2">
    <name type="scientific">Ambrosiozyma monospora</name>
    <name type="common">Yeast</name>
    <name type="synonym">Endomycopsis monosporus</name>
    <dbReference type="NCBI Taxonomy" id="43982"/>
    <lineage>
        <taxon>Eukaryota</taxon>
        <taxon>Fungi</taxon>
        <taxon>Dikarya</taxon>
        <taxon>Ascomycota</taxon>
        <taxon>Saccharomycotina</taxon>
        <taxon>Pichiomycetes</taxon>
        <taxon>Pichiales</taxon>
        <taxon>Pichiaceae</taxon>
        <taxon>Ambrosiozyma</taxon>
    </lineage>
</organism>